<feature type="region of interest" description="Disordered" evidence="7">
    <location>
        <begin position="109"/>
        <end position="131"/>
    </location>
</feature>
<evidence type="ECO:0000313" key="11">
    <source>
        <dbReference type="Proteomes" id="UP000275267"/>
    </source>
</evidence>
<proteinExistence type="predicted"/>
<keyword evidence="3" id="KW-0677">Repeat</keyword>
<accession>A0A3L6TMR4</accession>
<dbReference type="PANTHER" id="PTHR24186:SF37">
    <property type="entry name" value="PGG DOMAIN-CONTAINING PROTEIN"/>
    <property type="match status" value="1"/>
</dbReference>
<evidence type="ECO:0000259" key="9">
    <source>
        <dbReference type="Pfam" id="PF13962"/>
    </source>
</evidence>
<comment type="caution">
    <text evidence="10">The sequence shown here is derived from an EMBL/GenBank/DDBJ whole genome shotgun (WGS) entry which is preliminary data.</text>
</comment>
<dbReference type="Proteomes" id="UP000275267">
    <property type="component" value="Unassembled WGS sequence"/>
</dbReference>
<dbReference type="STRING" id="4540.A0A3L6TMR4"/>
<keyword evidence="4 8" id="KW-1133">Transmembrane helix</keyword>
<keyword evidence="5" id="KW-0040">ANK repeat</keyword>
<dbReference type="PANTHER" id="PTHR24186">
    <property type="entry name" value="PROTEIN PHOSPHATASE 1 REGULATORY SUBUNIT"/>
    <property type="match status" value="1"/>
</dbReference>
<comment type="subcellular location">
    <subcellularLocation>
        <location evidence="1">Membrane</location>
        <topology evidence="1">Multi-pass membrane protein</topology>
    </subcellularLocation>
</comment>
<evidence type="ECO:0000256" key="7">
    <source>
        <dbReference type="SAM" id="MobiDB-lite"/>
    </source>
</evidence>
<evidence type="ECO:0000256" key="3">
    <source>
        <dbReference type="ARBA" id="ARBA00022737"/>
    </source>
</evidence>
<keyword evidence="11" id="KW-1185">Reference proteome</keyword>
<protein>
    <recommendedName>
        <fullName evidence="9">PGG domain-containing protein</fullName>
    </recommendedName>
</protein>
<dbReference type="EMBL" id="PQIB02000001">
    <property type="protein sequence ID" value="RLN41553.1"/>
    <property type="molecule type" value="Genomic_DNA"/>
</dbReference>
<sequence length="291" mass="32385">MASGFKHQYRYWWHGMLLSPEIASSKNGLYDNTNIWFLVALMPVPSSRAVPDELWFPLNKDFVGYAINTMSLKDVRKLEGKLEEGILKIKAIPATLGNGGHGDGVEMAKQEAGHSAEDVETPATGRRRRHGGSGLFGLGSDESGTLVVVATLITTLSYQIGSNVPGGYWQDNDPAGHYLAGEPIMRTQRLWLYRVFVWSNWAGFAASMGLTLSLLTGVPPRCRFVRGLFVLSYSSLVLSFTTQQWRSHIWISVLVWTGAVALIASAINYRTHRHLRRLIDWFFAEPVAQTS</sequence>
<keyword evidence="2 8" id="KW-0812">Transmembrane</keyword>
<dbReference type="InterPro" id="IPR026961">
    <property type="entry name" value="PGG_dom"/>
</dbReference>
<evidence type="ECO:0000256" key="2">
    <source>
        <dbReference type="ARBA" id="ARBA00022692"/>
    </source>
</evidence>
<dbReference type="GO" id="GO:0005886">
    <property type="term" value="C:plasma membrane"/>
    <property type="evidence" value="ECO:0007669"/>
    <property type="project" value="TreeGrafter"/>
</dbReference>
<feature type="transmembrane region" description="Helical" evidence="8">
    <location>
        <begin position="191"/>
        <end position="212"/>
    </location>
</feature>
<evidence type="ECO:0000256" key="6">
    <source>
        <dbReference type="ARBA" id="ARBA00023136"/>
    </source>
</evidence>
<name>A0A3L6TMR4_PANMI</name>
<dbReference type="AlphaFoldDB" id="A0A3L6TMR4"/>
<feature type="transmembrane region" description="Helical" evidence="8">
    <location>
        <begin position="248"/>
        <end position="269"/>
    </location>
</feature>
<organism evidence="10 11">
    <name type="scientific">Panicum miliaceum</name>
    <name type="common">Proso millet</name>
    <name type="synonym">Broomcorn millet</name>
    <dbReference type="NCBI Taxonomy" id="4540"/>
    <lineage>
        <taxon>Eukaryota</taxon>
        <taxon>Viridiplantae</taxon>
        <taxon>Streptophyta</taxon>
        <taxon>Embryophyta</taxon>
        <taxon>Tracheophyta</taxon>
        <taxon>Spermatophyta</taxon>
        <taxon>Magnoliopsida</taxon>
        <taxon>Liliopsida</taxon>
        <taxon>Poales</taxon>
        <taxon>Poaceae</taxon>
        <taxon>PACMAD clade</taxon>
        <taxon>Panicoideae</taxon>
        <taxon>Panicodae</taxon>
        <taxon>Paniceae</taxon>
        <taxon>Panicinae</taxon>
        <taxon>Panicum</taxon>
        <taxon>Panicum sect. Panicum</taxon>
    </lineage>
</organism>
<dbReference type="Pfam" id="PF13962">
    <property type="entry name" value="PGG"/>
    <property type="match status" value="1"/>
</dbReference>
<evidence type="ECO:0000256" key="8">
    <source>
        <dbReference type="SAM" id="Phobius"/>
    </source>
</evidence>
<evidence type="ECO:0000256" key="5">
    <source>
        <dbReference type="ARBA" id="ARBA00023043"/>
    </source>
</evidence>
<keyword evidence="6 8" id="KW-0472">Membrane</keyword>
<reference evidence="11" key="1">
    <citation type="journal article" date="2019" name="Nat. Commun.">
        <title>The genome of broomcorn millet.</title>
        <authorList>
            <person name="Zou C."/>
            <person name="Miki D."/>
            <person name="Li D."/>
            <person name="Tang Q."/>
            <person name="Xiao L."/>
            <person name="Rajput S."/>
            <person name="Deng P."/>
            <person name="Jia W."/>
            <person name="Huang R."/>
            <person name="Zhang M."/>
            <person name="Sun Y."/>
            <person name="Hu J."/>
            <person name="Fu X."/>
            <person name="Schnable P.S."/>
            <person name="Li F."/>
            <person name="Zhang H."/>
            <person name="Feng B."/>
            <person name="Zhu X."/>
            <person name="Liu R."/>
            <person name="Schnable J.C."/>
            <person name="Zhu J.-K."/>
            <person name="Zhang H."/>
        </authorList>
    </citation>
    <scope>NUCLEOTIDE SEQUENCE [LARGE SCALE GENOMIC DNA]</scope>
</reference>
<feature type="domain" description="PGG" evidence="9">
    <location>
        <begin position="142"/>
        <end position="246"/>
    </location>
</feature>
<dbReference type="OrthoDB" id="681126at2759"/>
<evidence type="ECO:0000256" key="4">
    <source>
        <dbReference type="ARBA" id="ARBA00022989"/>
    </source>
</evidence>
<evidence type="ECO:0000313" key="10">
    <source>
        <dbReference type="EMBL" id="RLN41553.1"/>
    </source>
</evidence>
<evidence type="ECO:0000256" key="1">
    <source>
        <dbReference type="ARBA" id="ARBA00004141"/>
    </source>
</evidence>
<gene>
    <name evidence="10" type="ORF">C2845_PM01G10620</name>
</gene>